<evidence type="ECO:0000313" key="2">
    <source>
        <dbReference type="Proteomes" id="UP001500298"/>
    </source>
</evidence>
<reference evidence="2" key="1">
    <citation type="journal article" date="2019" name="Int. J. Syst. Evol. Microbiol.">
        <title>The Global Catalogue of Microorganisms (GCM) 10K type strain sequencing project: providing services to taxonomists for standard genome sequencing and annotation.</title>
        <authorList>
            <consortium name="The Broad Institute Genomics Platform"/>
            <consortium name="The Broad Institute Genome Sequencing Center for Infectious Disease"/>
            <person name="Wu L."/>
            <person name="Ma J."/>
        </authorList>
    </citation>
    <scope>NUCLEOTIDE SEQUENCE [LARGE SCALE GENOMIC DNA]</scope>
    <source>
        <strain evidence="2">JCM 18326</strain>
    </source>
</reference>
<keyword evidence="2" id="KW-1185">Reference proteome</keyword>
<proteinExistence type="predicted"/>
<sequence length="55" mass="6465">MLRPFNEGSFEKRSPDQTFVTFNNYISIEIIPIKIYIIQKYMLSKGNTRPKIGIL</sequence>
<dbReference type="EMBL" id="BAABJX010000037">
    <property type="protein sequence ID" value="GAA4839191.1"/>
    <property type="molecule type" value="Genomic_DNA"/>
</dbReference>
<evidence type="ECO:0000313" key="1">
    <source>
        <dbReference type="EMBL" id="GAA4839191.1"/>
    </source>
</evidence>
<name>A0ABP9DCA7_9BACT</name>
<organism evidence="1 2">
    <name type="scientific">Algivirga pacifica</name>
    <dbReference type="NCBI Taxonomy" id="1162670"/>
    <lineage>
        <taxon>Bacteria</taxon>
        <taxon>Pseudomonadati</taxon>
        <taxon>Bacteroidota</taxon>
        <taxon>Cytophagia</taxon>
        <taxon>Cytophagales</taxon>
        <taxon>Flammeovirgaceae</taxon>
        <taxon>Algivirga</taxon>
    </lineage>
</organism>
<accession>A0ABP9DCA7</accession>
<protein>
    <submittedName>
        <fullName evidence="1">Uncharacterized protein</fullName>
    </submittedName>
</protein>
<comment type="caution">
    <text evidence="1">The sequence shown here is derived from an EMBL/GenBank/DDBJ whole genome shotgun (WGS) entry which is preliminary data.</text>
</comment>
<dbReference type="Proteomes" id="UP001500298">
    <property type="component" value="Unassembled WGS sequence"/>
</dbReference>
<gene>
    <name evidence="1" type="ORF">GCM10023331_25490</name>
</gene>